<protein>
    <submittedName>
        <fullName evidence="1">Uncharacterized protein</fullName>
    </submittedName>
</protein>
<proteinExistence type="predicted"/>
<keyword evidence="2" id="KW-1185">Reference proteome</keyword>
<dbReference type="Proteomes" id="UP000827976">
    <property type="component" value="Chromosome 14"/>
</dbReference>
<accession>A0ACB7URV5</accession>
<evidence type="ECO:0000313" key="1">
    <source>
        <dbReference type="EMBL" id="KAH7663400.1"/>
    </source>
</evidence>
<organism evidence="1 2">
    <name type="scientific">Dioscorea alata</name>
    <name type="common">Purple yam</name>
    <dbReference type="NCBI Taxonomy" id="55571"/>
    <lineage>
        <taxon>Eukaryota</taxon>
        <taxon>Viridiplantae</taxon>
        <taxon>Streptophyta</taxon>
        <taxon>Embryophyta</taxon>
        <taxon>Tracheophyta</taxon>
        <taxon>Spermatophyta</taxon>
        <taxon>Magnoliopsida</taxon>
        <taxon>Liliopsida</taxon>
        <taxon>Dioscoreales</taxon>
        <taxon>Dioscoreaceae</taxon>
        <taxon>Dioscorea</taxon>
    </lineage>
</organism>
<name>A0ACB7URV5_DIOAL</name>
<evidence type="ECO:0000313" key="2">
    <source>
        <dbReference type="Proteomes" id="UP000827976"/>
    </source>
</evidence>
<sequence>MAANRARVDGGRANRRGRSGTGQQCRRNGRGKAAPPGGDRTLYRGGRCSRWAAGIGTQATGLAPGSGAEGGTNEEAAPRRSDAARRRARRGTASRRPLTRRHGHPTRAPPRPAAAPRVKTPVREGKTMGDGAGRHRGAARRLRRARS</sequence>
<dbReference type="EMBL" id="CM037024">
    <property type="protein sequence ID" value="KAH7663400.1"/>
    <property type="molecule type" value="Genomic_DNA"/>
</dbReference>
<reference evidence="2" key="1">
    <citation type="journal article" date="2022" name="Nat. Commun.">
        <title>Chromosome evolution and the genetic basis of agronomically important traits in greater yam.</title>
        <authorList>
            <person name="Bredeson J.V."/>
            <person name="Lyons J.B."/>
            <person name="Oniyinde I.O."/>
            <person name="Okereke N.R."/>
            <person name="Kolade O."/>
            <person name="Nnabue I."/>
            <person name="Nwadili C.O."/>
            <person name="Hribova E."/>
            <person name="Parker M."/>
            <person name="Nwogha J."/>
            <person name="Shu S."/>
            <person name="Carlson J."/>
            <person name="Kariba R."/>
            <person name="Muthemba S."/>
            <person name="Knop K."/>
            <person name="Barton G.J."/>
            <person name="Sherwood A.V."/>
            <person name="Lopez-Montes A."/>
            <person name="Asiedu R."/>
            <person name="Jamnadass R."/>
            <person name="Muchugi A."/>
            <person name="Goodstein D."/>
            <person name="Egesi C.N."/>
            <person name="Featherston J."/>
            <person name="Asfaw A."/>
            <person name="Simpson G.G."/>
            <person name="Dolezel J."/>
            <person name="Hendre P.S."/>
            <person name="Van Deynze A."/>
            <person name="Kumar P.L."/>
            <person name="Obidiegwu J.E."/>
            <person name="Bhattacharjee R."/>
            <person name="Rokhsar D.S."/>
        </authorList>
    </citation>
    <scope>NUCLEOTIDE SEQUENCE [LARGE SCALE GENOMIC DNA]</scope>
    <source>
        <strain evidence="2">cv. TDa95/00328</strain>
    </source>
</reference>
<gene>
    <name evidence="1" type="ORF">IHE45_14G052100</name>
</gene>
<comment type="caution">
    <text evidence="1">The sequence shown here is derived from an EMBL/GenBank/DDBJ whole genome shotgun (WGS) entry which is preliminary data.</text>
</comment>